<evidence type="ECO:0000259" key="1">
    <source>
        <dbReference type="Pfam" id="PF13460"/>
    </source>
</evidence>
<feature type="domain" description="NAD(P)-binding" evidence="1">
    <location>
        <begin position="7"/>
        <end position="129"/>
    </location>
</feature>
<reference evidence="2" key="2">
    <citation type="journal article" date="2021" name="Microbiome">
        <title>Successional dynamics and alternative stable states in a saline activated sludge microbial community over 9 years.</title>
        <authorList>
            <person name="Wang Y."/>
            <person name="Ye J."/>
            <person name="Ju F."/>
            <person name="Liu L."/>
            <person name="Boyd J.A."/>
            <person name="Deng Y."/>
            <person name="Parks D.H."/>
            <person name="Jiang X."/>
            <person name="Yin X."/>
            <person name="Woodcroft B.J."/>
            <person name="Tyson G.W."/>
            <person name="Hugenholtz P."/>
            <person name="Polz M.F."/>
            <person name="Zhang T."/>
        </authorList>
    </citation>
    <scope>NUCLEOTIDE SEQUENCE</scope>
    <source>
        <strain evidence="2">HKST-UBA17</strain>
    </source>
</reference>
<organism evidence="2 3">
    <name type="scientific">Candidatus Dojkabacteria bacterium</name>
    <dbReference type="NCBI Taxonomy" id="2099670"/>
    <lineage>
        <taxon>Bacteria</taxon>
        <taxon>Candidatus Dojkabacteria</taxon>
    </lineage>
</organism>
<dbReference type="SUPFAM" id="SSF51735">
    <property type="entry name" value="NAD(P)-binding Rossmann-fold domains"/>
    <property type="match status" value="1"/>
</dbReference>
<evidence type="ECO:0000313" key="2">
    <source>
        <dbReference type="EMBL" id="MCA9376503.1"/>
    </source>
</evidence>
<proteinExistence type="predicted"/>
<sequence length="294" mass="33186">MRIAIFGATGCIGRNLIDAFNTTQDKIIAFYRNEPGIERINLSWVKYDLNSDDDLSEYLKGVELVYYLIHSLDHKEFFHQESVYAQKVNQACVAVGCKKIIYLGGIIQINTRLSDHLKSRMLTGKYLAANGVNVLELRASIVLAQCSTSYQIIKNLATRLPVMIVPKWLNNHCSPIYIADLIEVLMNSRNDRILGHMKMDVGTEPITYSVLIQRLRSKYKGSTTKIFTTPYIALGPSAFWIWLIARVNYQIAKNLTLSLIDDTSTSSQTLSILLGRSPTTLDTALDLMINEEDL</sequence>
<dbReference type="EMBL" id="JAGQLN010000003">
    <property type="protein sequence ID" value="MCA9376503.1"/>
    <property type="molecule type" value="Genomic_DNA"/>
</dbReference>
<dbReference type="Proteomes" id="UP000741282">
    <property type="component" value="Unassembled WGS sequence"/>
</dbReference>
<protein>
    <submittedName>
        <fullName evidence="2">NAD(P)H-binding protein</fullName>
    </submittedName>
</protein>
<reference evidence="2" key="1">
    <citation type="submission" date="2020-04" db="EMBL/GenBank/DDBJ databases">
        <authorList>
            <person name="Zhang T."/>
        </authorList>
    </citation>
    <scope>NUCLEOTIDE SEQUENCE</scope>
    <source>
        <strain evidence="2">HKST-UBA17</strain>
    </source>
</reference>
<comment type="caution">
    <text evidence="2">The sequence shown here is derived from an EMBL/GenBank/DDBJ whole genome shotgun (WGS) entry which is preliminary data.</text>
</comment>
<name>A0A955KWY1_9BACT</name>
<accession>A0A955KWY1</accession>
<dbReference type="Pfam" id="PF13460">
    <property type="entry name" value="NAD_binding_10"/>
    <property type="match status" value="1"/>
</dbReference>
<dbReference type="InterPro" id="IPR016040">
    <property type="entry name" value="NAD(P)-bd_dom"/>
</dbReference>
<dbReference type="AlphaFoldDB" id="A0A955KWY1"/>
<gene>
    <name evidence="2" type="ORF">KC685_01115</name>
</gene>
<evidence type="ECO:0000313" key="3">
    <source>
        <dbReference type="Proteomes" id="UP000741282"/>
    </source>
</evidence>
<dbReference type="InterPro" id="IPR036291">
    <property type="entry name" value="NAD(P)-bd_dom_sf"/>
</dbReference>
<dbReference type="Gene3D" id="3.40.50.720">
    <property type="entry name" value="NAD(P)-binding Rossmann-like Domain"/>
    <property type="match status" value="1"/>
</dbReference>